<dbReference type="Pfam" id="PF00155">
    <property type="entry name" value="Aminotran_1_2"/>
    <property type="match status" value="1"/>
</dbReference>
<accession>A0ABP5C619</accession>
<reference evidence="9" key="1">
    <citation type="journal article" date="2019" name="Int. J. Syst. Evol. Microbiol.">
        <title>The Global Catalogue of Microorganisms (GCM) 10K type strain sequencing project: providing services to taxonomists for standard genome sequencing and annotation.</title>
        <authorList>
            <consortium name="The Broad Institute Genomics Platform"/>
            <consortium name="The Broad Institute Genome Sequencing Center for Infectious Disease"/>
            <person name="Wu L."/>
            <person name="Ma J."/>
        </authorList>
    </citation>
    <scope>NUCLEOTIDE SEQUENCE [LARGE SCALE GENOMIC DNA]</scope>
    <source>
        <strain evidence="9">JCM 13584</strain>
    </source>
</reference>
<keyword evidence="5" id="KW-0804">Transcription</keyword>
<evidence type="ECO:0000256" key="1">
    <source>
        <dbReference type="ARBA" id="ARBA00005384"/>
    </source>
</evidence>
<evidence type="ECO:0000256" key="4">
    <source>
        <dbReference type="ARBA" id="ARBA00023125"/>
    </source>
</evidence>
<gene>
    <name evidence="8" type="ORF">GCM10009717_26010</name>
</gene>
<keyword evidence="8" id="KW-0032">Aminotransferase</keyword>
<dbReference type="Gene3D" id="3.90.1150.10">
    <property type="entry name" value="Aspartate Aminotransferase, domain 1"/>
    <property type="match status" value="1"/>
</dbReference>
<protein>
    <submittedName>
        <fullName evidence="8">PLP-dependent aminotransferase family protein</fullName>
    </submittedName>
</protein>
<dbReference type="GO" id="GO:0008483">
    <property type="term" value="F:transaminase activity"/>
    <property type="evidence" value="ECO:0007669"/>
    <property type="project" value="UniProtKB-KW"/>
</dbReference>
<evidence type="ECO:0000256" key="5">
    <source>
        <dbReference type="ARBA" id="ARBA00023163"/>
    </source>
</evidence>
<evidence type="ECO:0000313" key="9">
    <source>
        <dbReference type="Proteomes" id="UP001499954"/>
    </source>
</evidence>
<feature type="domain" description="HTH gntR-type" evidence="7">
    <location>
        <begin position="16"/>
        <end position="87"/>
    </location>
</feature>
<dbReference type="InterPro" id="IPR015421">
    <property type="entry name" value="PyrdxlP-dep_Trfase_major"/>
</dbReference>
<comment type="caution">
    <text evidence="8">The sequence shown here is derived from an EMBL/GenBank/DDBJ whole genome shotgun (WGS) entry which is preliminary data.</text>
</comment>
<dbReference type="PANTHER" id="PTHR46577">
    <property type="entry name" value="HTH-TYPE TRANSCRIPTIONAL REGULATORY PROTEIN GABR"/>
    <property type="match status" value="1"/>
</dbReference>
<dbReference type="InterPro" id="IPR015422">
    <property type="entry name" value="PyrdxlP-dep_Trfase_small"/>
</dbReference>
<dbReference type="CDD" id="cd00609">
    <property type="entry name" value="AAT_like"/>
    <property type="match status" value="1"/>
</dbReference>
<evidence type="ECO:0000256" key="2">
    <source>
        <dbReference type="ARBA" id="ARBA00022898"/>
    </source>
</evidence>
<dbReference type="InterPro" id="IPR051446">
    <property type="entry name" value="HTH_trans_reg/aminotransferase"/>
</dbReference>
<dbReference type="PANTHER" id="PTHR46577:SF1">
    <property type="entry name" value="HTH-TYPE TRANSCRIPTIONAL REGULATORY PROTEIN GABR"/>
    <property type="match status" value="1"/>
</dbReference>
<dbReference type="InterPro" id="IPR004839">
    <property type="entry name" value="Aminotransferase_I/II_large"/>
</dbReference>
<name>A0ABP5C619_9MICO</name>
<dbReference type="PROSITE" id="PS50949">
    <property type="entry name" value="HTH_GNTR"/>
    <property type="match status" value="1"/>
</dbReference>
<dbReference type="Gene3D" id="3.40.640.10">
    <property type="entry name" value="Type I PLP-dependent aspartate aminotransferase-like (Major domain)"/>
    <property type="match status" value="1"/>
</dbReference>
<dbReference type="CDD" id="cd07377">
    <property type="entry name" value="WHTH_GntR"/>
    <property type="match status" value="1"/>
</dbReference>
<dbReference type="Pfam" id="PF00392">
    <property type="entry name" value="GntR"/>
    <property type="match status" value="1"/>
</dbReference>
<evidence type="ECO:0000313" key="8">
    <source>
        <dbReference type="EMBL" id="GAA1958320.1"/>
    </source>
</evidence>
<feature type="region of interest" description="Disordered" evidence="6">
    <location>
        <begin position="485"/>
        <end position="522"/>
    </location>
</feature>
<keyword evidence="8" id="KW-0808">Transferase</keyword>
<keyword evidence="3" id="KW-0805">Transcription regulation</keyword>
<sequence length="522" mass="54806">MRVSSGWSPRLAAGTATTSERLVSALAEDILDGVVAEGERLPPHRALAEQLGVALGTVTKAYAELFGERTVRRQALAEQLGVALGTVTKAYAELGLRGLVRGTHGRGTFVSYRAEQPASSIDLAMNMPPRMLSDDVIAEALAASAHRVDAEVLSACGPPGGRLEYRRSAAAWIAASGLDLAPEDLVLAHGAQQGIAAVLMALSSGAPGGRPVPVFTEEVTFHGALSYARLAGHRLHGVPVDRQGMRPDLLDRRLHEHARAGGPRPVVYVTPTLQNPTAATMCASRRRELVRVARLHDVFIIEDDVYALSEERSAPALVSLAPERTFHVSSASKALSPAIRVGMIKPPCAFRPRIAEAVRALGLPVSPLICVLLDELVSAGIATTVRASIRDEGARRIALARDVLGPALFVAPASGYHVYLPMAPERARSVARSADAAGVLVTDPDSMLADLQQRVGGVRLSLGAPTMADLARGLSAMRDVLGTASAGATTDDTGRRLSPTPWPGSDRRPAPVGSAGADLLGR</sequence>
<dbReference type="InterPro" id="IPR000524">
    <property type="entry name" value="Tscrpt_reg_HTH_GntR"/>
</dbReference>
<dbReference type="RefSeq" id="WP_344314954.1">
    <property type="nucleotide sequence ID" value="NZ_BAAAMK010000004.1"/>
</dbReference>
<keyword evidence="9" id="KW-1185">Reference proteome</keyword>
<keyword evidence="2" id="KW-0663">Pyridoxal phosphate</keyword>
<comment type="similarity">
    <text evidence="1">In the C-terminal section; belongs to the class-I pyridoxal-phosphate-dependent aminotransferase family.</text>
</comment>
<dbReference type="InterPro" id="IPR036390">
    <property type="entry name" value="WH_DNA-bd_sf"/>
</dbReference>
<evidence type="ECO:0000256" key="3">
    <source>
        <dbReference type="ARBA" id="ARBA00023015"/>
    </source>
</evidence>
<dbReference type="SUPFAM" id="SSF46785">
    <property type="entry name" value="Winged helix' DNA-binding domain"/>
    <property type="match status" value="2"/>
</dbReference>
<evidence type="ECO:0000259" key="7">
    <source>
        <dbReference type="PROSITE" id="PS50949"/>
    </source>
</evidence>
<proteinExistence type="inferred from homology"/>
<dbReference type="Gene3D" id="1.10.10.10">
    <property type="entry name" value="Winged helix-like DNA-binding domain superfamily/Winged helix DNA-binding domain"/>
    <property type="match status" value="2"/>
</dbReference>
<dbReference type="EMBL" id="BAAAMK010000004">
    <property type="protein sequence ID" value="GAA1958320.1"/>
    <property type="molecule type" value="Genomic_DNA"/>
</dbReference>
<dbReference type="SMART" id="SM00345">
    <property type="entry name" value="HTH_GNTR"/>
    <property type="match status" value="1"/>
</dbReference>
<organism evidence="8 9">
    <name type="scientific">Agromyces allii</name>
    <dbReference type="NCBI Taxonomy" id="393607"/>
    <lineage>
        <taxon>Bacteria</taxon>
        <taxon>Bacillati</taxon>
        <taxon>Actinomycetota</taxon>
        <taxon>Actinomycetes</taxon>
        <taxon>Micrococcales</taxon>
        <taxon>Microbacteriaceae</taxon>
        <taxon>Agromyces</taxon>
    </lineage>
</organism>
<evidence type="ECO:0000256" key="6">
    <source>
        <dbReference type="SAM" id="MobiDB-lite"/>
    </source>
</evidence>
<dbReference type="InterPro" id="IPR015424">
    <property type="entry name" value="PyrdxlP-dep_Trfase"/>
</dbReference>
<keyword evidence="4" id="KW-0238">DNA-binding</keyword>
<dbReference type="InterPro" id="IPR036388">
    <property type="entry name" value="WH-like_DNA-bd_sf"/>
</dbReference>
<dbReference type="Proteomes" id="UP001499954">
    <property type="component" value="Unassembled WGS sequence"/>
</dbReference>
<dbReference type="SUPFAM" id="SSF53383">
    <property type="entry name" value="PLP-dependent transferases"/>
    <property type="match status" value="1"/>
</dbReference>